<feature type="domain" description="Carboxyltransferase" evidence="5">
    <location>
        <begin position="248"/>
        <end position="533"/>
    </location>
</feature>
<feature type="domain" description="Carboxyltransferase" evidence="4">
    <location>
        <begin position="2"/>
        <end position="193"/>
    </location>
</feature>
<dbReference type="InterPro" id="IPR003778">
    <property type="entry name" value="CT_A_B"/>
</dbReference>
<evidence type="ECO:0000256" key="2">
    <source>
        <dbReference type="ARBA" id="ARBA00022801"/>
    </source>
</evidence>
<dbReference type="EMBL" id="JASNVU010000008">
    <property type="protein sequence ID" value="MDK4335233.1"/>
    <property type="molecule type" value="Genomic_DNA"/>
</dbReference>
<dbReference type="Gene3D" id="3.30.1360.40">
    <property type="match status" value="1"/>
</dbReference>
<sequence length="533" mass="55561">MPHIHFVGTRALLIDLDGLEQVMAWHAALSAKPLKNQVDCIAAATTLLITFEAPNSARAAAEFLTDFSPAAATAKEARTVDIDVLYDGDDVDAAADLLGMSREALIDWHTSTEWTAAFGGFAPGFTYCAPSDPAQAKAVPRRSDPRTAVPAGAVGIAGEFSAVYPRVSPGGWQLLGTTNTPMWDSHANPPALVQPGDRVRYRAVDELPDLVDRSAESKRSPARLPRMEVLDAGLLTLFQDLGRPGVGDLGVTPSGAADHAAAATANVAVGNPRGATVLENIGGIKLRALTDTVICVTGATARVRLGEMPVHLARPVLVTAGQTVTVGAATVGMRNYVAIRGGIIAESELGSSATDVLSGLGPDPVTTGDVIGVLPRSTGMTDAQLVNPLRVSADSAGKTRATLRCVLGPRDDWFGDNISTFLDTEWIVSSDSNRVGLRLSGAKDSAGASDITVQRVKDGELPSEGMVAGSIQIPPNGKPVVFLRDHAVTGGYPVIATVLEEDIDIAAQLPPGARVTFRLVTPQALNTGEENAD</sequence>
<dbReference type="InterPro" id="IPR029000">
    <property type="entry name" value="Cyclophilin-like_dom_sf"/>
</dbReference>
<dbReference type="Pfam" id="PF02626">
    <property type="entry name" value="CT_A_B"/>
    <property type="match status" value="1"/>
</dbReference>
<dbReference type="RefSeq" id="WP_284637418.1">
    <property type="nucleotide sequence ID" value="NZ_JASNUS010000004.1"/>
</dbReference>
<keyword evidence="1" id="KW-0547">Nucleotide-binding</keyword>
<dbReference type="NCBIfam" id="TIGR00724">
    <property type="entry name" value="urea_amlyse_rel"/>
    <property type="match status" value="1"/>
</dbReference>
<evidence type="ECO:0000256" key="3">
    <source>
        <dbReference type="ARBA" id="ARBA00022840"/>
    </source>
</evidence>
<dbReference type="SMART" id="SM00796">
    <property type="entry name" value="AHS1"/>
    <property type="match status" value="1"/>
</dbReference>
<keyword evidence="2" id="KW-0378">Hydrolase</keyword>
<dbReference type="PANTHER" id="PTHR43309:SF3">
    <property type="entry name" value="5-OXOPROLINASE SUBUNIT C"/>
    <property type="match status" value="1"/>
</dbReference>
<gene>
    <name evidence="6" type="ORF">QPX58_07365</name>
</gene>
<dbReference type="Gene3D" id="2.40.100.10">
    <property type="entry name" value="Cyclophilin-like"/>
    <property type="match status" value="2"/>
</dbReference>
<keyword evidence="3" id="KW-0067">ATP-binding</keyword>
<dbReference type="SMART" id="SM00797">
    <property type="entry name" value="AHS2"/>
    <property type="match status" value="1"/>
</dbReference>
<evidence type="ECO:0000313" key="6">
    <source>
        <dbReference type="EMBL" id="MDK4335233.1"/>
    </source>
</evidence>
<evidence type="ECO:0000259" key="5">
    <source>
        <dbReference type="SMART" id="SM00797"/>
    </source>
</evidence>
<dbReference type="InterPro" id="IPR003833">
    <property type="entry name" value="CT_C_D"/>
</dbReference>
<name>A0AAP4C283_9CORY</name>
<dbReference type="GO" id="GO:0016787">
    <property type="term" value="F:hydrolase activity"/>
    <property type="evidence" value="ECO:0007669"/>
    <property type="project" value="UniProtKB-KW"/>
</dbReference>
<dbReference type="AlphaFoldDB" id="A0AAP4C283"/>
<dbReference type="SUPFAM" id="SSF50891">
    <property type="entry name" value="Cyclophilin-like"/>
    <property type="match status" value="2"/>
</dbReference>
<proteinExistence type="predicted"/>
<evidence type="ECO:0000256" key="1">
    <source>
        <dbReference type="ARBA" id="ARBA00022741"/>
    </source>
</evidence>
<accession>A0AAP4C283</accession>
<comment type="caution">
    <text evidence="6">The sequence shown here is derived from an EMBL/GenBank/DDBJ whole genome shotgun (WGS) entry which is preliminary data.</text>
</comment>
<organism evidence="6 7">
    <name type="scientific">Corynebacterium accolens</name>
    <dbReference type="NCBI Taxonomy" id="38284"/>
    <lineage>
        <taxon>Bacteria</taxon>
        <taxon>Bacillati</taxon>
        <taxon>Actinomycetota</taxon>
        <taxon>Actinomycetes</taxon>
        <taxon>Mycobacteriales</taxon>
        <taxon>Corynebacteriaceae</taxon>
        <taxon>Corynebacterium</taxon>
    </lineage>
</organism>
<dbReference type="PANTHER" id="PTHR43309">
    <property type="entry name" value="5-OXOPROLINASE SUBUNIT C"/>
    <property type="match status" value="1"/>
</dbReference>
<protein>
    <submittedName>
        <fullName evidence="6">5-oxoprolinase/urea amidolyase family protein</fullName>
    </submittedName>
</protein>
<dbReference type="Proteomes" id="UP001230317">
    <property type="component" value="Unassembled WGS sequence"/>
</dbReference>
<dbReference type="SUPFAM" id="SSF160467">
    <property type="entry name" value="PH0987 N-terminal domain-like"/>
    <property type="match status" value="1"/>
</dbReference>
<reference evidence="6" key="1">
    <citation type="submission" date="2023-05" db="EMBL/GenBank/DDBJ databases">
        <title>Metabolic capabilities are highly conserved among human nasal-associated Corynebacterium species in pangenomic analyses.</title>
        <authorList>
            <person name="Tran T.H."/>
            <person name="Roberts A.Q."/>
            <person name="Escapa I.F."/>
            <person name="Gao W."/>
            <person name="Conlan S."/>
            <person name="Kong H."/>
            <person name="Segre J.A."/>
            <person name="Kelly M.S."/>
            <person name="Lemon K.P."/>
        </authorList>
    </citation>
    <scope>NUCLEOTIDE SEQUENCE</scope>
    <source>
        <strain evidence="6">KPL2618</strain>
    </source>
</reference>
<evidence type="ECO:0000259" key="4">
    <source>
        <dbReference type="SMART" id="SM00796"/>
    </source>
</evidence>
<dbReference type="GO" id="GO:0005524">
    <property type="term" value="F:ATP binding"/>
    <property type="evidence" value="ECO:0007669"/>
    <property type="project" value="UniProtKB-KW"/>
</dbReference>
<evidence type="ECO:0000313" key="7">
    <source>
        <dbReference type="Proteomes" id="UP001230317"/>
    </source>
</evidence>
<dbReference type="InterPro" id="IPR052708">
    <property type="entry name" value="PxpC"/>
</dbReference>
<dbReference type="Pfam" id="PF02682">
    <property type="entry name" value="CT_C_D"/>
    <property type="match status" value="1"/>
</dbReference>